<dbReference type="EMBL" id="SCHB01000003">
    <property type="protein sequence ID" value="TBW72691.1"/>
    <property type="molecule type" value="Genomic_DNA"/>
</dbReference>
<evidence type="ECO:0000313" key="2">
    <source>
        <dbReference type="EMBL" id="TBW72691.1"/>
    </source>
</evidence>
<feature type="domain" description="NmrA-like" evidence="1">
    <location>
        <begin position="2"/>
        <end position="276"/>
    </location>
</feature>
<organism evidence="2 3">
    <name type="scientific">Staphylococcus lugdunensis</name>
    <dbReference type="NCBI Taxonomy" id="28035"/>
    <lineage>
        <taxon>Bacteria</taxon>
        <taxon>Bacillati</taxon>
        <taxon>Bacillota</taxon>
        <taxon>Bacilli</taxon>
        <taxon>Bacillales</taxon>
        <taxon>Staphylococcaceae</taxon>
        <taxon>Staphylococcus</taxon>
    </lineage>
</organism>
<gene>
    <name evidence="2" type="ORF">EQ812_06885</name>
</gene>
<dbReference type="InterPro" id="IPR052718">
    <property type="entry name" value="NmrA-type_oxidoreductase"/>
</dbReference>
<dbReference type="RefSeq" id="WP_002460656.1">
    <property type="nucleotide sequence ID" value="NZ_AP021848.1"/>
</dbReference>
<protein>
    <submittedName>
        <fullName evidence="2">SDR family oxidoreductase</fullName>
    </submittedName>
</protein>
<proteinExistence type="predicted"/>
<dbReference type="GeneID" id="58091024"/>
<evidence type="ECO:0000313" key="3">
    <source>
        <dbReference type="Proteomes" id="UP000293637"/>
    </source>
</evidence>
<dbReference type="CDD" id="cd05269">
    <property type="entry name" value="TMR_SDR_a"/>
    <property type="match status" value="1"/>
</dbReference>
<dbReference type="InterPro" id="IPR036291">
    <property type="entry name" value="NAD(P)-bd_dom_sf"/>
</dbReference>
<dbReference type="PANTHER" id="PTHR47129">
    <property type="entry name" value="QUINONE OXIDOREDUCTASE 2"/>
    <property type="match status" value="1"/>
</dbReference>
<name>A0A4Q9WBK4_STALU</name>
<evidence type="ECO:0000259" key="1">
    <source>
        <dbReference type="Pfam" id="PF05368"/>
    </source>
</evidence>
<dbReference type="Proteomes" id="UP000293637">
    <property type="component" value="Unassembled WGS sequence"/>
</dbReference>
<dbReference type="InterPro" id="IPR008030">
    <property type="entry name" value="NmrA-like"/>
</dbReference>
<dbReference type="AlphaFoldDB" id="A0A4Q9WBK4"/>
<comment type="caution">
    <text evidence="2">The sequence shown here is derived from an EMBL/GenBank/DDBJ whole genome shotgun (WGS) entry which is preliminary data.</text>
</comment>
<dbReference type="SUPFAM" id="SSF51735">
    <property type="entry name" value="NAD(P)-binding Rossmann-fold domains"/>
    <property type="match status" value="1"/>
</dbReference>
<dbReference type="Gene3D" id="3.90.25.10">
    <property type="entry name" value="UDP-galactose 4-epimerase, domain 1"/>
    <property type="match status" value="1"/>
</dbReference>
<dbReference type="PANTHER" id="PTHR47129:SF1">
    <property type="entry name" value="NMRA-LIKE DOMAIN-CONTAINING PROTEIN"/>
    <property type="match status" value="1"/>
</dbReference>
<accession>A0A4Q9WBK4</accession>
<reference evidence="2 3" key="1">
    <citation type="journal article" date="2019" name="Sci. Transl. Med.">
        <title>Quorum sensing between bacterial species on the skin protects against epidermal injury in atopic dermatitis.</title>
        <authorList>
            <person name="Williams M.R."/>
        </authorList>
    </citation>
    <scope>NUCLEOTIDE SEQUENCE [LARGE SCALE GENOMIC DNA]</scope>
    <source>
        <strain evidence="2 3">E7</strain>
    </source>
</reference>
<sequence length="280" mass="31686">MKILLTGATGHLGTHITELAIKARIKDFNIGVRNLEKVPTHWKDNVSIRQLDYFDVESMTQAFEHIDLVIFIPSIIHPSFKRLPEVENLVQAAQKAQVKQIFYIGFYADQHNNPFHMSPYFAYAERLLASSRLNYTYIRMAMYMDPLKPYLPELVKMKKLIYPVGDGRINYISRHDIAKGVIAILQQPEAWGGRYLLSGHSYSMPELATILSEAAGSTINYAPVSLDTFASMYDEPKGFGALLASMYDAAARGLLDQHADDYQKLVNDTPQTFAQFLSQS</sequence>
<dbReference type="Pfam" id="PF05368">
    <property type="entry name" value="NmrA"/>
    <property type="match status" value="1"/>
</dbReference>
<dbReference type="Gene3D" id="3.40.50.720">
    <property type="entry name" value="NAD(P)-binding Rossmann-like Domain"/>
    <property type="match status" value="1"/>
</dbReference>